<dbReference type="EMBL" id="RJVJ01000001">
    <property type="protein sequence ID" value="ROR43142.1"/>
    <property type="molecule type" value="Genomic_DNA"/>
</dbReference>
<proteinExistence type="predicted"/>
<accession>A0A8G1UK25</accession>
<sequence length="153" mass="16738">MTQQNQAAPDVAGWTTDCRTITHDVLAALGLPRDLVRTDPGRAIRLVGEQLDERAADPALQTEQDRMFNSQVIMGFTAEFLISVHGARWDWVIDASSPLGGRWVITDFVHPMGQETAPVDVPGLAYEAAAGGDPGLVDVINRAERLSMIRVFR</sequence>
<organism evidence="1 2">
    <name type="scientific">Kitasatospora cineracea</name>
    <dbReference type="NCBI Taxonomy" id="88074"/>
    <lineage>
        <taxon>Bacteria</taxon>
        <taxon>Bacillati</taxon>
        <taxon>Actinomycetota</taxon>
        <taxon>Actinomycetes</taxon>
        <taxon>Kitasatosporales</taxon>
        <taxon>Streptomycetaceae</taxon>
        <taxon>Kitasatospora</taxon>
    </lineage>
</organism>
<dbReference type="RefSeq" id="WP_148089398.1">
    <property type="nucleotide sequence ID" value="NZ_RJVJ01000001.1"/>
</dbReference>
<dbReference type="Proteomes" id="UP000267408">
    <property type="component" value="Unassembled WGS sequence"/>
</dbReference>
<evidence type="ECO:0000313" key="2">
    <source>
        <dbReference type="Proteomes" id="UP000267408"/>
    </source>
</evidence>
<name>A0A8G1UK25_9ACTN</name>
<dbReference type="OrthoDB" id="4266337at2"/>
<protein>
    <submittedName>
        <fullName evidence="1">Uncharacterized protein</fullName>
    </submittedName>
</protein>
<reference evidence="1 2" key="1">
    <citation type="submission" date="2018-11" db="EMBL/GenBank/DDBJ databases">
        <title>Sequencing the genomes of 1000 actinobacteria strains.</title>
        <authorList>
            <person name="Klenk H.-P."/>
        </authorList>
    </citation>
    <scope>NUCLEOTIDE SEQUENCE [LARGE SCALE GENOMIC DNA]</scope>
    <source>
        <strain evidence="1 2">DSM 44780</strain>
    </source>
</reference>
<gene>
    <name evidence="1" type="ORF">EDD39_1283</name>
</gene>
<comment type="caution">
    <text evidence="1">The sequence shown here is derived from an EMBL/GenBank/DDBJ whole genome shotgun (WGS) entry which is preliminary data.</text>
</comment>
<evidence type="ECO:0000313" key="1">
    <source>
        <dbReference type="EMBL" id="ROR43142.1"/>
    </source>
</evidence>
<dbReference type="AlphaFoldDB" id="A0A8G1UK25"/>